<dbReference type="RefSeq" id="WP_162443143.1">
    <property type="nucleotide sequence ID" value="NZ_CP048222.1"/>
</dbReference>
<feature type="transmembrane region" description="Helical" evidence="4">
    <location>
        <begin position="315"/>
        <end position="337"/>
    </location>
</feature>
<dbReference type="KEGG" id="rhoz:GXP67_10785"/>
<dbReference type="PROSITE" id="PS50850">
    <property type="entry name" value="MFS"/>
    <property type="match status" value="1"/>
</dbReference>
<evidence type="ECO:0000313" key="6">
    <source>
        <dbReference type="EMBL" id="QHT67100.1"/>
    </source>
</evidence>
<feature type="transmembrane region" description="Helical" evidence="4">
    <location>
        <begin position="89"/>
        <end position="122"/>
    </location>
</feature>
<dbReference type="GO" id="GO:0005886">
    <property type="term" value="C:plasma membrane"/>
    <property type="evidence" value="ECO:0007669"/>
    <property type="project" value="TreeGrafter"/>
</dbReference>
<dbReference type="SUPFAM" id="SSF103473">
    <property type="entry name" value="MFS general substrate transporter"/>
    <property type="match status" value="1"/>
</dbReference>
<keyword evidence="3 4" id="KW-0472">Membrane</keyword>
<dbReference type="InterPro" id="IPR011701">
    <property type="entry name" value="MFS"/>
</dbReference>
<feature type="transmembrane region" description="Helical" evidence="4">
    <location>
        <begin position="261"/>
        <end position="279"/>
    </location>
</feature>
<name>A0A6C0GHC1_9BACT</name>
<dbReference type="InterPro" id="IPR020846">
    <property type="entry name" value="MFS_dom"/>
</dbReference>
<feature type="transmembrane region" description="Helical" evidence="4">
    <location>
        <begin position="291"/>
        <end position="309"/>
    </location>
</feature>
<feature type="transmembrane region" description="Helical" evidence="4">
    <location>
        <begin position="223"/>
        <end position="249"/>
    </location>
</feature>
<protein>
    <submittedName>
        <fullName evidence="6">MFS transporter</fullName>
    </submittedName>
</protein>
<sequence>MNQLKTASLSATSTLYPVLLTISLVHLLNDSIQSVIPAIFPIIQQTLHLTYFELGCIAFANNFVASIMQPVIGWYTDSKPLPYLLPIGMAFTLAGMLGLAFSFSLGLIILSVTLVGIGSAVFHPEASRVVVMAAGQRRGLSQSIFQVGGNAGQSLAPIMTILIFVPLGQFGAIWFTVIAAIAIILLMYIASWYRQQLLVYEFPVRKERTVTATNKSRNKKVGFALFLIVFLVFVRAFYGAGITNFYAFYLIENYGLSIKDAQFYVFLYLVAAAVGILSGGPLSDRFGKKNVILYSMIASAPLSIILPHVSLAWTYPLLLLNGFVVVSSFSVTLVYALELIPGKVGMISGMVFGLSFGMAAVGAIALGGLADVMGLKFIMVLCGFLPALGILTVFLPSEKQIKEWNAENA</sequence>
<dbReference type="InterPro" id="IPR036259">
    <property type="entry name" value="MFS_trans_sf"/>
</dbReference>
<dbReference type="GO" id="GO:0022857">
    <property type="term" value="F:transmembrane transporter activity"/>
    <property type="evidence" value="ECO:0007669"/>
    <property type="project" value="InterPro"/>
</dbReference>
<dbReference type="Gene3D" id="1.20.1250.20">
    <property type="entry name" value="MFS general substrate transporter like domains"/>
    <property type="match status" value="2"/>
</dbReference>
<dbReference type="PANTHER" id="PTHR43129">
    <property type="entry name" value="FOSMIDOMYCIN RESISTANCE PROTEIN"/>
    <property type="match status" value="1"/>
</dbReference>
<evidence type="ECO:0000256" key="3">
    <source>
        <dbReference type="ARBA" id="ARBA00023136"/>
    </source>
</evidence>
<evidence type="ECO:0000313" key="7">
    <source>
        <dbReference type="Proteomes" id="UP000480178"/>
    </source>
</evidence>
<keyword evidence="1 4" id="KW-0812">Transmembrane</keyword>
<dbReference type="Proteomes" id="UP000480178">
    <property type="component" value="Chromosome"/>
</dbReference>
<feature type="transmembrane region" description="Helical" evidence="4">
    <location>
        <begin position="375"/>
        <end position="395"/>
    </location>
</feature>
<evidence type="ECO:0000256" key="1">
    <source>
        <dbReference type="ARBA" id="ARBA00022692"/>
    </source>
</evidence>
<feature type="domain" description="Major facilitator superfamily (MFS) profile" evidence="5">
    <location>
        <begin position="18"/>
        <end position="401"/>
    </location>
</feature>
<feature type="transmembrane region" description="Helical" evidence="4">
    <location>
        <begin position="49"/>
        <end position="69"/>
    </location>
</feature>
<evidence type="ECO:0000256" key="2">
    <source>
        <dbReference type="ARBA" id="ARBA00022989"/>
    </source>
</evidence>
<evidence type="ECO:0000256" key="4">
    <source>
        <dbReference type="SAM" id="Phobius"/>
    </source>
</evidence>
<dbReference type="AlphaFoldDB" id="A0A6C0GHC1"/>
<dbReference type="PANTHER" id="PTHR43129:SF1">
    <property type="entry name" value="FOSMIDOMYCIN RESISTANCE PROTEIN"/>
    <property type="match status" value="1"/>
</dbReference>
<accession>A0A6C0GHC1</accession>
<evidence type="ECO:0000259" key="5">
    <source>
        <dbReference type="PROSITE" id="PS50850"/>
    </source>
</evidence>
<gene>
    <name evidence="6" type="ORF">GXP67_10785</name>
</gene>
<dbReference type="CDD" id="cd17478">
    <property type="entry name" value="MFS_FsR"/>
    <property type="match status" value="1"/>
</dbReference>
<feature type="transmembrane region" description="Helical" evidence="4">
    <location>
        <begin position="143"/>
        <end position="165"/>
    </location>
</feature>
<proteinExistence type="predicted"/>
<feature type="transmembrane region" description="Helical" evidence="4">
    <location>
        <begin position="349"/>
        <end position="369"/>
    </location>
</feature>
<feature type="transmembrane region" description="Helical" evidence="4">
    <location>
        <begin position="171"/>
        <end position="190"/>
    </location>
</feature>
<keyword evidence="2 4" id="KW-1133">Transmembrane helix</keyword>
<dbReference type="EMBL" id="CP048222">
    <property type="protein sequence ID" value="QHT67100.1"/>
    <property type="molecule type" value="Genomic_DNA"/>
</dbReference>
<dbReference type="Pfam" id="PF07690">
    <property type="entry name" value="MFS_1"/>
    <property type="match status" value="1"/>
</dbReference>
<organism evidence="6 7">
    <name type="scientific">Rhodocytophaga rosea</name>
    <dbReference type="NCBI Taxonomy" id="2704465"/>
    <lineage>
        <taxon>Bacteria</taxon>
        <taxon>Pseudomonadati</taxon>
        <taxon>Bacteroidota</taxon>
        <taxon>Cytophagia</taxon>
        <taxon>Cytophagales</taxon>
        <taxon>Rhodocytophagaceae</taxon>
        <taxon>Rhodocytophaga</taxon>
    </lineage>
</organism>
<keyword evidence="7" id="KW-1185">Reference proteome</keyword>
<reference evidence="6 7" key="1">
    <citation type="submission" date="2020-01" db="EMBL/GenBank/DDBJ databases">
        <authorList>
            <person name="Kim M.K."/>
        </authorList>
    </citation>
    <scope>NUCLEOTIDE SEQUENCE [LARGE SCALE GENOMIC DNA]</scope>
    <source>
        <strain evidence="6 7">172606-1</strain>
    </source>
</reference>